<evidence type="ECO:0000256" key="1">
    <source>
        <dbReference type="SAM" id="SignalP"/>
    </source>
</evidence>
<dbReference type="Proteomes" id="UP000657918">
    <property type="component" value="Chromosome 16"/>
</dbReference>
<evidence type="ECO:0000313" key="2">
    <source>
        <dbReference type="EMBL" id="KAF9664761.1"/>
    </source>
</evidence>
<reference evidence="2 3" key="1">
    <citation type="submission" date="2020-10" db="EMBL/GenBank/DDBJ databases">
        <title>Plant Genome Project.</title>
        <authorList>
            <person name="Zhang R.-G."/>
        </authorList>
    </citation>
    <scope>NUCLEOTIDE SEQUENCE [LARGE SCALE GENOMIC DNA]</scope>
    <source>
        <strain evidence="2">FAFU-HL-1</strain>
        <tissue evidence="2">Leaf</tissue>
    </source>
</reference>
<sequence>MLSWCMVKLYSSIFIVVCVQIRKSLKSGHAEDVTGGGNALKLYSAVCLRMNRTRLNEFQYQVPQSYVLCMST</sequence>
<accession>A0A835MKY0</accession>
<protein>
    <recommendedName>
        <fullName evidence="4">Secreted protein</fullName>
    </recommendedName>
</protein>
<dbReference type="EMBL" id="JADGMS010000016">
    <property type="protein sequence ID" value="KAF9664761.1"/>
    <property type="molecule type" value="Genomic_DNA"/>
</dbReference>
<evidence type="ECO:0008006" key="4">
    <source>
        <dbReference type="Google" id="ProtNLM"/>
    </source>
</evidence>
<feature type="chain" id="PRO_5032418925" description="Secreted protein" evidence="1">
    <location>
        <begin position="31"/>
        <end position="72"/>
    </location>
</feature>
<comment type="caution">
    <text evidence="2">The sequence shown here is derived from an EMBL/GenBank/DDBJ whole genome shotgun (WGS) entry which is preliminary data.</text>
</comment>
<keyword evidence="1" id="KW-0732">Signal</keyword>
<organism evidence="2 3">
    <name type="scientific">Salix dunnii</name>
    <dbReference type="NCBI Taxonomy" id="1413687"/>
    <lineage>
        <taxon>Eukaryota</taxon>
        <taxon>Viridiplantae</taxon>
        <taxon>Streptophyta</taxon>
        <taxon>Embryophyta</taxon>
        <taxon>Tracheophyta</taxon>
        <taxon>Spermatophyta</taxon>
        <taxon>Magnoliopsida</taxon>
        <taxon>eudicotyledons</taxon>
        <taxon>Gunneridae</taxon>
        <taxon>Pentapetalae</taxon>
        <taxon>rosids</taxon>
        <taxon>fabids</taxon>
        <taxon>Malpighiales</taxon>
        <taxon>Salicaceae</taxon>
        <taxon>Saliceae</taxon>
        <taxon>Salix</taxon>
    </lineage>
</organism>
<feature type="signal peptide" evidence="1">
    <location>
        <begin position="1"/>
        <end position="30"/>
    </location>
</feature>
<dbReference type="AlphaFoldDB" id="A0A835MKY0"/>
<keyword evidence="3" id="KW-1185">Reference proteome</keyword>
<proteinExistence type="predicted"/>
<evidence type="ECO:0000313" key="3">
    <source>
        <dbReference type="Proteomes" id="UP000657918"/>
    </source>
</evidence>
<gene>
    <name evidence="2" type="ORF">SADUNF_Sadunf16G0051600</name>
</gene>
<name>A0A835MKY0_9ROSI</name>
<dbReference type="OrthoDB" id="1751920at2759"/>